<evidence type="ECO:0000256" key="1">
    <source>
        <dbReference type="SAM" id="MobiDB-lite"/>
    </source>
</evidence>
<feature type="region of interest" description="Disordered" evidence="1">
    <location>
        <begin position="28"/>
        <end position="69"/>
    </location>
</feature>
<dbReference type="EMBL" id="JAAOAR010000541">
    <property type="protein sequence ID" value="KAF5578832.1"/>
    <property type="molecule type" value="Genomic_DNA"/>
</dbReference>
<proteinExistence type="predicted"/>
<accession>A0A8H5KRX4</accession>
<evidence type="ECO:0000313" key="2">
    <source>
        <dbReference type="EMBL" id="KAF5578832.1"/>
    </source>
</evidence>
<evidence type="ECO:0000313" key="3">
    <source>
        <dbReference type="Proteomes" id="UP000544095"/>
    </source>
</evidence>
<name>A0A8H5KRX4_9HYPO</name>
<keyword evidence="3" id="KW-1185">Reference proteome</keyword>
<comment type="caution">
    <text evidence="2">The sequence shown here is derived from an EMBL/GenBank/DDBJ whole genome shotgun (WGS) entry which is preliminary data.</text>
</comment>
<gene>
    <name evidence="2" type="ORF">FPANT_9842</name>
</gene>
<dbReference type="Proteomes" id="UP000544095">
    <property type="component" value="Unassembled WGS sequence"/>
</dbReference>
<sequence>MPSDSEMLASWVTVDHLDYRRFLAMSRENVGEPPEDAESAATETEGNQEPQEPEPEKQHVEPSEETQAQSFLNDPGKIKACAVSLLCGCNTPDAEPRPSPYYLIRFSPALNCSGVDLFTPVFDRPDAASVEKHWYTDPRKQNVLRFFIENPYFRPKYFYCYRAIVEGDNGDRAAHNW</sequence>
<organism evidence="2 3">
    <name type="scientific">Fusarium pseudoanthophilum</name>
    <dbReference type="NCBI Taxonomy" id="48495"/>
    <lineage>
        <taxon>Eukaryota</taxon>
        <taxon>Fungi</taxon>
        <taxon>Dikarya</taxon>
        <taxon>Ascomycota</taxon>
        <taxon>Pezizomycotina</taxon>
        <taxon>Sordariomycetes</taxon>
        <taxon>Hypocreomycetidae</taxon>
        <taxon>Hypocreales</taxon>
        <taxon>Nectriaceae</taxon>
        <taxon>Fusarium</taxon>
        <taxon>Fusarium fujikuroi species complex</taxon>
    </lineage>
</organism>
<reference evidence="2 3" key="1">
    <citation type="submission" date="2020-05" db="EMBL/GenBank/DDBJ databases">
        <title>Identification and distribution of gene clusters putatively required for synthesis of sphingolipid metabolism inhibitors in phylogenetically diverse species of the filamentous fungus Fusarium.</title>
        <authorList>
            <person name="Kim H.-S."/>
            <person name="Busman M."/>
            <person name="Brown D.W."/>
            <person name="Divon H."/>
            <person name="Uhlig S."/>
            <person name="Proctor R.H."/>
        </authorList>
    </citation>
    <scope>NUCLEOTIDE SEQUENCE [LARGE SCALE GENOMIC DNA]</scope>
    <source>
        <strain evidence="2 3">NRRL 25211</strain>
    </source>
</reference>
<protein>
    <submittedName>
        <fullName evidence="2">Uncharacterized protein</fullName>
    </submittedName>
</protein>
<dbReference type="AlphaFoldDB" id="A0A8H5KRX4"/>